<dbReference type="PROSITE" id="PS00022">
    <property type="entry name" value="EGF_1"/>
    <property type="match status" value="2"/>
</dbReference>
<evidence type="ECO:0000313" key="11">
    <source>
        <dbReference type="Proteomes" id="UP000749559"/>
    </source>
</evidence>
<evidence type="ECO:0000256" key="1">
    <source>
        <dbReference type="ARBA" id="ARBA00009738"/>
    </source>
</evidence>
<accession>A0A8J1TSR3</accession>
<dbReference type="Gene3D" id="2.60.120.200">
    <property type="match status" value="1"/>
</dbReference>
<keyword evidence="7" id="KW-0379">Hydroxylation</keyword>
<dbReference type="EMBL" id="CAIIXF020000007">
    <property type="protein sequence ID" value="CAH1789221.1"/>
    <property type="molecule type" value="Genomic_DNA"/>
</dbReference>
<comment type="caution">
    <text evidence="10">The sequence shown here is derived from an EMBL/GenBank/DDBJ whole genome shotgun (WGS) entry which is preliminary data.</text>
</comment>
<reference evidence="10" key="1">
    <citation type="submission" date="2022-03" db="EMBL/GenBank/DDBJ databases">
        <authorList>
            <person name="Martin C."/>
        </authorList>
    </citation>
    <scope>NUCLEOTIDE SEQUENCE</scope>
</reference>
<dbReference type="InterPro" id="IPR036465">
    <property type="entry name" value="vWFA_dom_sf"/>
</dbReference>
<dbReference type="SMART" id="SM00327">
    <property type="entry name" value="VWA"/>
    <property type="match status" value="7"/>
</dbReference>
<sequence>MMDWTMSSRGFTIWLFIACLQWSLSHAQISVSSFNCDFDSGTFCGSGVATWEIYRGNTGGSDTGPDSDHTSQDERGRYASIDASSMSTSQIATLTTPKISRGAAYRVDFYYHMYGIGIGSLTVYTNTSGTIKQIFKQEGNQGTEWQPATITLDVTDEDFNVIFEAKSADDSATVQFGNIALDDISIAEVGSGCGMRDIIFAIDSSGSIGDANFTLILDFVAGIVQDIEIGPTANRIGAMSFSSDSVIRFHLNKYLSKTVTIRAIQAIPYDKRGTMTATALDMAASMFSTKNGDRPEADNVAIVITDGRSDEQGAREAAERLRNAAGGVQVFAVAILTKELNKAEVRAIASDPDADYYFEVMTFKNLPDIKGRLASASSGCEFYCEGSKVDVVFAVERSVNVSDIENIMTFLKRTMEELGVSENEGFSFGLITFSGEAKVEFKLGEFNNFPALKNAVEKIEVGTGGRGTYNALRLLREMFTEENGDRADAANVAIVLTKGISDDVDNTMNQARRLHDIGVKVYAIGVGEMVNHDELNAIATSPVKTHVLNVTKYEDLVGIINPVKERACYDTECRKRELDLVFMVDDSSSINSADYARCLGFIRAVISRLDVDPKSTRVGLITMTGTTIHFNLDTYQTKIDTLKAVEEIPKSNGLSDLKAAISTVRNDMFGSKSRVNVPRMVIALTDGKHTDKQGIAEQVAEAKREGVMFIAVGVGNEDNVDMPTLKLITGDARRLFIIDDHMQLRDVAARVTQSACKVTVCEIPVDIVFALSRCGNITGTEYADVLEFVGSLVDELDIDSGRARVSIISYCQDVSYFVYLKDYSSRLAIRDIISDMPTETSGTPDLVNVLNKLKSDVFKQSNGDRFGTHNVAVFIAKGENTQAASSIEAAAADVQAAGIEIFSVAFGSSLAETKLDLVASIPKEVHQFQVEKANNLPTIERGLARTAACPSGCEGIADITFIVDRSGSIGVADFEKMKAFLISIVNDLAIDGDNKNKIAVITYSDTARLEFGLSSHGNRDAVKDAITNLPFTSGATHTADALRMMNEEVFTLTAGDRPKVPNIGVLISDGVSTVNAWNTPVEALKAKQAGIEIFALGIGSDSIEKELNATASDPDEKYVFRVREGIDALPSIKAALVQGICNYLDSCDPDPCHGKGTCEDNLYGYECTCQGESSGDSCDKTCNVHSDVVFLMDSSGSIGADNFIIMKNFIKAIVNDLNVGAGMSRIALISFGSDAFIHFSLSDYDTKAGVMHAVDRIPYTGGATNIADAIQLARFGVFKKPSEIGNNRKIAIMIGDGRSTVNVKDTVLQARQARDEDIHIFAIGIGQELLMSELRGIASDPDEKNIFQADNFDMLMNIRTILVDPVCNYVDECSSSPCQNNATCVDGVTGYHCQCKPGYSGYRCEKQCEKKVDVMFALDSSGSLGVDNFYKQLYFMQDLTSQLGYNGGEGVRVGLLTFSDRVTNEFSFDRFLDKNAISNAIGSIPYVNGATNTQLAFKELRKQFVLKGRGDADKIGILITDGIPTWSLNRNQDIVEANITRTAGIKVISVGIGDAIEKKRLEKYSSEPKKDNVFQAKDFDSLSILVSALGEKICNGL</sequence>
<dbReference type="PRINTS" id="PR00453">
    <property type="entry name" value="VWFADOMAIN"/>
</dbReference>
<evidence type="ECO:0000313" key="10">
    <source>
        <dbReference type="EMBL" id="CAH1789221.1"/>
    </source>
</evidence>
<keyword evidence="11" id="KW-1185">Reference proteome</keyword>
<dbReference type="SUPFAM" id="SSF49899">
    <property type="entry name" value="Concanavalin A-like lectins/glucanases"/>
    <property type="match status" value="1"/>
</dbReference>
<keyword evidence="4" id="KW-0677">Repeat</keyword>
<organism evidence="10 11">
    <name type="scientific">Owenia fusiformis</name>
    <name type="common">Polychaete worm</name>
    <dbReference type="NCBI Taxonomy" id="6347"/>
    <lineage>
        <taxon>Eukaryota</taxon>
        <taxon>Metazoa</taxon>
        <taxon>Spiralia</taxon>
        <taxon>Lophotrochozoa</taxon>
        <taxon>Annelida</taxon>
        <taxon>Polychaeta</taxon>
        <taxon>Sedentaria</taxon>
        <taxon>Canalipalpata</taxon>
        <taxon>Sabellida</taxon>
        <taxon>Oweniida</taxon>
        <taxon>Oweniidae</taxon>
        <taxon>Owenia</taxon>
    </lineage>
</organism>
<protein>
    <submittedName>
        <fullName evidence="10">Uncharacterized protein</fullName>
    </submittedName>
</protein>
<dbReference type="PROSITE" id="PS50234">
    <property type="entry name" value="VWFA"/>
    <property type="match status" value="7"/>
</dbReference>
<dbReference type="FunFam" id="2.10.25.10:FF:000004">
    <property type="entry name" value="Neurogenic locus notch 1"/>
    <property type="match status" value="1"/>
</dbReference>
<dbReference type="Pfam" id="PF00092">
    <property type="entry name" value="VWA"/>
    <property type="match status" value="7"/>
</dbReference>
<evidence type="ECO:0000256" key="4">
    <source>
        <dbReference type="ARBA" id="ARBA00022737"/>
    </source>
</evidence>
<keyword evidence="2 9" id="KW-0245">EGF-like domain</keyword>
<dbReference type="InterPro" id="IPR001881">
    <property type="entry name" value="EGF-like_Ca-bd_dom"/>
</dbReference>
<dbReference type="Proteomes" id="UP000749559">
    <property type="component" value="Unassembled WGS sequence"/>
</dbReference>
<dbReference type="InterPro" id="IPR002035">
    <property type="entry name" value="VWF_A"/>
</dbReference>
<dbReference type="SMART" id="SM00179">
    <property type="entry name" value="EGF_CA"/>
    <property type="match status" value="2"/>
</dbReference>
<dbReference type="InterPro" id="IPR050525">
    <property type="entry name" value="ECM_Assembly_Org"/>
</dbReference>
<feature type="disulfide bond" evidence="9">
    <location>
        <begin position="1395"/>
        <end position="1404"/>
    </location>
</feature>
<keyword evidence="3" id="KW-0732">Signal</keyword>
<dbReference type="PANTHER" id="PTHR24020:SF20">
    <property type="entry name" value="PH DOMAIN-CONTAINING PROTEIN"/>
    <property type="match status" value="1"/>
</dbReference>
<dbReference type="SUPFAM" id="SSF53300">
    <property type="entry name" value="vWA-like"/>
    <property type="match status" value="7"/>
</dbReference>
<comment type="similarity">
    <text evidence="1">Belongs to the nephronectin family.</text>
</comment>
<evidence type="ECO:0000256" key="2">
    <source>
        <dbReference type="ARBA" id="ARBA00022536"/>
    </source>
</evidence>
<dbReference type="CDD" id="cd01472">
    <property type="entry name" value="vWA_collagen"/>
    <property type="match status" value="1"/>
</dbReference>
<keyword evidence="6" id="KW-0325">Glycoprotein</keyword>
<evidence type="ECO:0000256" key="8">
    <source>
        <dbReference type="ARBA" id="ARBA00049648"/>
    </source>
</evidence>
<dbReference type="OrthoDB" id="6132182at2759"/>
<evidence type="ECO:0000256" key="6">
    <source>
        <dbReference type="ARBA" id="ARBA00023180"/>
    </source>
</evidence>
<evidence type="ECO:0000256" key="7">
    <source>
        <dbReference type="ARBA" id="ARBA00023278"/>
    </source>
</evidence>
<dbReference type="GO" id="GO:0016020">
    <property type="term" value="C:membrane"/>
    <property type="evidence" value="ECO:0007669"/>
    <property type="project" value="InterPro"/>
</dbReference>
<comment type="similarity">
    <text evidence="8">Belongs to the fibril-associated collagens with interrupted helices (FACIT) family.</text>
</comment>
<dbReference type="InterPro" id="IPR000998">
    <property type="entry name" value="MAM_dom"/>
</dbReference>
<dbReference type="PROSITE" id="PS50026">
    <property type="entry name" value="EGF_3"/>
    <property type="match status" value="2"/>
</dbReference>
<dbReference type="CDD" id="cd06263">
    <property type="entry name" value="MAM"/>
    <property type="match status" value="1"/>
</dbReference>
<name>A0A8J1TSR3_OWEFU</name>
<gene>
    <name evidence="10" type="ORF">OFUS_LOCUS14622</name>
</gene>
<dbReference type="InterPro" id="IPR000152">
    <property type="entry name" value="EGF-type_Asp/Asn_hydroxyl_site"/>
</dbReference>
<dbReference type="Gene3D" id="3.40.50.410">
    <property type="entry name" value="von Willebrand factor, type A domain"/>
    <property type="match status" value="7"/>
</dbReference>
<keyword evidence="5 9" id="KW-1015">Disulfide bond</keyword>
<dbReference type="SMART" id="SM00181">
    <property type="entry name" value="EGF"/>
    <property type="match status" value="2"/>
</dbReference>
<dbReference type="CDD" id="cd00053">
    <property type="entry name" value="EGF"/>
    <property type="match status" value="1"/>
</dbReference>
<dbReference type="InterPro" id="IPR000742">
    <property type="entry name" value="EGF"/>
</dbReference>
<evidence type="ECO:0000256" key="9">
    <source>
        <dbReference type="PROSITE-ProRule" id="PRU00076"/>
    </source>
</evidence>
<feature type="disulfide bond" evidence="9">
    <location>
        <begin position="1169"/>
        <end position="1178"/>
    </location>
</feature>
<dbReference type="PROSITE" id="PS00010">
    <property type="entry name" value="ASX_HYDROXYL"/>
    <property type="match status" value="2"/>
</dbReference>
<dbReference type="CDD" id="cd00054">
    <property type="entry name" value="EGF_CA"/>
    <property type="match status" value="1"/>
</dbReference>
<evidence type="ECO:0000256" key="3">
    <source>
        <dbReference type="ARBA" id="ARBA00022729"/>
    </source>
</evidence>
<dbReference type="SMART" id="SM00137">
    <property type="entry name" value="MAM"/>
    <property type="match status" value="1"/>
</dbReference>
<dbReference type="Pfam" id="PF00629">
    <property type="entry name" value="MAM"/>
    <property type="match status" value="1"/>
</dbReference>
<comment type="caution">
    <text evidence="9">Lacks conserved residue(s) required for the propagation of feature annotation.</text>
</comment>
<dbReference type="PANTHER" id="PTHR24020">
    <property type="entry name" value="COLLAGEN ALPHA"/>
    <property type="match status" value="1"/>
</dbReference>
<dbReference type="Pfam" id="PF00008">
    <property type="entry name" value="EGF"/>
    <property type="match status" value="1"/>
</dbReference>
<dbReference type="CDD" id="cd01450">
    <property type="entry name" value="vWFA_subfamily_ECM"/>
    <property type="match status" value="6"/>
</dbReference>
<dbReference type="GO" id="GO:0005509">
    <property type="term" value="F:calcium ion binding"/>
    <property type="evidence" value="ECO:0007669"/>
    <property type="project" value="InterPro"/>
</dbReference>
<proteinExistence type="inferred from homology"/>
<dbReference type="PROSITE" id="PS50060">
    <property type="entry name" value="MAM_2"/>
    <property type="match status" value="1"/>
</dbReference>
<dbReference type="Gene3D" id="2.10.25.10">
    <property type="entry name" value="Laminin"/>
    <property type="match status" value="2"/>
</dbReference>
<evidence type="ECO:0000256" key="5">
    <source>
        <dbReference type="ARBA" id="ARBA00023157"/>
    </source>
</evidence>
<dbReference type="InterPro" id="IPR013320">
    <property type="entry name" value="ConA-like_dom_sf"/>
</dbReference>
<dbReference type="SUPFAM" id="SSF57196">
    <property type="entry name" value="EGF/Laminin"/>
    <property type="match status" value="1"/>
</dbReference>